<dbReference type="InterPro" id="IPR045316">
    <property type="entry name" value="Msc2-like"/>
</dbReference>
<feature type="transmembrane region" description="Helical" evidence="7">
    <location>
        <begin position="58"/>
        <end position="76"/>
    </location>
</feature>
<dbReference type="STRING" id="1029756.W911_16770"/>
<feature type="transmembrane region" description="Helical" evidence="7">
    <location>
        <begin position="27"/>
        <end position="52"/>
    </location>
</feature>
<evidence type="ECO:0000313" key="10">
    <source>
        <dbReference type="Proteomes" id="UP000018542"/>
    </source>
</evidence>
<dbReference type="NCBIfam" id="TIGR01297">
    <property type="entry name" value="CDF"/>
    <property type="match status" value="1"/>
</dbReference>
<keyword evidence="4 7" id="KW-1133">Transmembrane helix</keyword>
<protein>
    <submittedName>
        <fullName evidence="9">Cation transporter</fullName>
    </submittedName>
</protein>
<evidence type="ECO:0000256" key="5">
    <source>
        <dbReference type="ARBA" id="ARBA00023065"/>
    </source>
</evidence>
<keyword evidence="5" id="KW-0406">Ion transport</keyword>
<dbReference type="GO" id="GO:0005385">
    <property type="term" value="F:zinc ion transmembrane transporter activity"/>
    <property type="evidence" value="ECO:0007669"/>
    <property type="project" value="InterPro"/>
</dbReference>
<evidence type="ECO:0000256" key="3">
    <source>
        <dbReference type="ARBA" id="ARBA00022692"/>
    </source>
</evidence>
<keyword evidence="2" id="KW-0813">Transport</keyword>
<keyword evidence="10" id="KW-1185">Reference proteome</keyword>
<reference evidence="9 10" key="1">
    <citation type="journal article" date="2014" name="Genome Announc.">
        <title>Complete Genome Sequence of Hyphomicrobium nitrativorans Strain NL23, a Denitrifying Bacterium Isolated from Biofilm of a Methanol-Fed Denitrification System Treating Seawater at the Montreal Biodome.</title>
        <authorList>
            <person name="Martineau C."/>
            <person name="Villeneuve C."/>
            <person name="Mauffrey F."/>
            <person name="Villemur R."/>
        </authorList>
    </citation>
    <scope>NUCLEOTIDE SEQUENCE [LARGE SCALE GENOMIC DNA]</scope>
    <source>
        <strain evidence="9">NL23</strain>
    </source>
</reference>
<evidence type="ECO:0000259" key="8">
    <source>
        <dbReference type="Pfam" id="PF01545"/>
    </source>
</evidence>
<feature type="transmembrane region" description="Helical" evidence="7">
    <location>
        <begin position="96"/>
        <end position="117"/>
    </location>
</feature>
<evidence type="ECO:0000256" key="6">
    <source>
        <dbReference type="ARBA" id="ARBA00023136"/>
    </source>
</evidence>
<dbReference type="HOGENOM" id="CLU_013430_1_0_5"/>
<dbReference type="NCBIfam" id="NF033827">
    <property type="entry name" value="CDF_efflux_DmeF"/>
    <property type="match status" value="1"/>
</dbReference>
<evidence type="ECO:0000256" key="2">
    <source>
        <dbReference type="ARBA" id="ARBA00022448"/>
    </source>
</evidence>
<feature type="transmembrane region" description="Helical" evidence="7">
    <location>
        <begin position="129"/>
        <end position="149"/>
    </location>
</feature>
<evidence type="ECO:0000313" key="9">
    <source>
        <dbReference type="EMBL" id="AHB49678.1"/>
    </source>
</evidence>
<evidence type="ECO:0000256" key="1">
    <source>
        <dbReference type="ARBA" id="ARBA00004141"/>
    </source>
</evidence>
<keyword evidence="3 7" id="KW-0812">Transmembrane</keyword>
<dbReference type="Proteomes" id="UP000018542">
    <property type="component" value="Chromosome"/>
</dbReference>
<organism evidence="9 10">
    <name type="scientific">Hyphomicrobium nitrativorans NL23</name>
    <dbReference type="NCBI Taxonomy" id="1029756"/>
    <lineage>
        <taxon>Bacteria</taxon>
        <taxon>Pseudomonadati</taxon>
        <taxon>Pseudomonadota</taxon>
        <taxon>Alphaproteobacteria</taxon>
        <taxon>Hyphomicrobiales</taxon>
        <taxon>Hyphomicrobiaceae</taxon>
        <taxon>Hyphomicrobium</taxon>
    </lineage>
</organism>
<dbReference type="InterPro" id="IPR058533">
    <property type="entry name" value="Cation_efflux_TM"/>
</dbReference>
<dbReference type="PATRIC" id="fig|1029756.8.peg.3493"/>
<name>V5SGL7_9HYPH</name>
<dbReference type="EMBL" id="CP006912">
    <property type="protein sequence ID" value="AHB49678.1"/>
    <property type="molecule type" value="Genomic_DNA"/>
</dbReference>
<feature type="transmembrane region" description="Helical" evidence="7">
    <location>
        <begin position="182"/>
        <end position="207"/>
    </location>
</feature>
<feature type="domain" description="Cation efflux protein transmembrane" evidence="8">
    <location>
        <begin position="27"/>
        <end position="235"/>
    </location>
</feature>
<dbReference type="InterPro" id="IPR002524">
    <property type="entry name" value="Cation_efflux"/>
</dbReference>
<comment type="subcellular location">
    <subcellularLocation>
        <location evidence="1">Membrane</location>
        <topology evidence="1">Multi-pass membrane protein</topology>
    </subcellularLocation>
</comment>
<dbReference type="PANTHER" id="PTHR45755:SF4">
    <property type="entry name" value="ZINC TRANSPORTER 7"/>
    <property type="match status" value="1"/>
</dbReference>
<dbReference type="AlphaFoldDB" id="V5SGL7"/>
<dbReference type="InterPro" id="IPR027469">
    <property type="entry name" value="Cation_efflux_TMD_sf"/>
</dbReference>
<feature type="transmembrane region" description="Helical" evidence="7">
    <location>
        <begin position="213"/>
        <end position="235"/>
    </location>
</feature>
<dbReference type="KEGG" id="hni:W911_16770"/>
<proteinExistence type="predicted"/>
<gene>
    <name evidence="9" type="ORF">W911_16770</name>
</gene>
<dbReference type="GO" id="GO:0006882">
    <property type="term" value="P:intracellular zinc ion homeostasis"/>
    <property type="evidence" value="ECO:0007669"/>
    <property type="project" value="InterPro"/>
</dbReference>
<dbReference type="GO" id="GO:0016020">
    <property type="term" value="C:membrane"/>
    <property type="evidence" value="ECO:0007669"/>
    <property type="project" value="UniProtKB-SubCell"/>
</dbReference>
<dbReference type="PANTHER" id="PTHR45755">
    <property type="match status" value="1"/>
</dbReference>
<dbReference type="Pfam" id="PF01545">
    <property type="entry name" value="Cation_efflux"/>
    <property type="match status" value="1"/>
</dbReference>
<dbReference type="Gene3D" id="1.20.1510.10">
    <property type="entry name" value="Cation efflux protein transmembrane domain"/>
    <property type="match status" value="1"/>
</dbReference>
<evidence type="ECO:0000256" key="7">
    <source>
        <dbReference type="SAM" id="Phobius"/>
    </source>
</evidence>
<dbReference type="OrthoDB" id="9809646at2"/>
<accession>V5SGL7</accession>
<evidence type="ECO:0000256" key="4">
    <source>
        <dbReference type="ARBA" id="ARBA00022989"/>
    </source>
</evidence>
<sequence length="309" mass="33115">MHTHSLDLWRHSHVFLGSEHHGNERRVWLVVALTTVTMVAEIVAGSMFGSVALTADGWHMGTHAAALSISGLAYAFARHQAGNPRYSFGTGKFGELAGYTSAVLLALAAIGIAYQAFGRFLDPVEIHYAEAMLVAVVGLVVNLASAWLLGHDHAHHPGDAEGHVHSHPHHADGNRRAAFAHVIADALTSALAIFALLAASLFGWAWIDPLVGVIGAALIAVWSFALIRATASVLLDAMPSDEIARAVRTEIERGDDRVVDLHLWQLGPGHLGAIVSIVSHTPQPVSEYRSRLEKIRGLSHITVEVQQCG</sequence>
<keyword evidence="6 7" id="KW-0472">Membrane</keyword>
<dbReference type="SUPFAM" id="SSF161111">
    <property type="entry name" value="Cation efflux protein transmembrane domain-like"/>
    <property type="match status" value="1"/>
</dbReference>